<dbReference type="AlphaFoldDB" id="A0AAV4PVC4"/>
<accession>A0AAV4PVC4</accession>
<comment type="caution">
    <text evidence="1">The sequence shown here is derived from an EMBL/GenBank/DDBJ whole genome shotgun (WGS) entry which is preliminary data.</text>
</comment>
<organism evidence="1 2">
    <name type="scientific">Caerostris darwini</name>
    <dbReference type="NCBI Taxonomy" id="1538125"/>
    <lineage>
        <taxon>Eukaryota</taxon>
        <taxon>Metazoa</taxon>
        <taxon>Ecdysozoa</taxon>
        <taxon>Arthropoda</taxon>
        <taxon>Chelicerata</taxon>
        <taxon>Arachnida</taxon>
        <taxon>Araneae</taxon>
        <taxon>Araneomorphae</taxon>
        <taxon>Entelegynae</taxon>
        <taxon>Araneoidea</taxon>
        <taxon>Araneidae</taxon>
        <taxon>Caerostris</taxon>
    </lineage>
</organism>
<sequence>MTIYSSKQLDSQKCVVNCHRTGLRKTREGVRVIRKIGSSSRCPFQSASLDRCLAPHCQVMTTPISVFVSPLRALTLPILLSEVTNHLSKGGTRRWCYFQVGNIS</sequence>
<keyword evidence="2" id="KW-1185">Reference proteome</keyword>
<dbReference type="EMBL" id="BPLQ01003508">
    <property type="protein sequence ID" value="GIY01012.1"/>
    <property type="molecule type" value="Genomic_DNA"/>
</dbReference>
<reference evidence="1 2" key="1">
    <citation type="submission" date="2021-06" db="EMBL/GenBank/DDBJ databases">
        <title>Caerostris darwini draft genome.</title>
        <authorList>
            <person name="Kono N."/>
            <person name="Arakawa K."/>
        </authorList>
    </citation>
    <scope>NUCLEOTIDE SEQUENCE [LARGE SCALE GENOMIC DNA]</scope>
</reference>
<evidence type="ECO:0000313" key="2">
    <source>
        <dbReference type="Proteomes" id="UP001054837"/>
    </source>
</evidence>
<protein>
    <submittedName>
        <fullName evidence="1">Uncharacterized protein</fullName>
    </submittedName>
</protein>
<gene>
    <name evidence="1" type="ORF">CDAR_46381</name>
</gene>
<name>A0AAV4PVC4_9ARAC</name>
<dbReference type="Proteomes" id="UP001054837">
    <property type="component" value="Unassembled WGS sequence"/>
</dbReference>
<proteinExistence type="predicted"/>
<evidence type="ECO:0000313" key="1">
    <source>
        <dbReference type="EMBL" id="GIY01012.1"/>
    </source>
</evidence>